<dbReference type="AlphaFoldDB" id="A0A2A4HSR6"/>
<keyword evidence="4" id="KW-0949">S-adenosyl-L-methionine</keyword>
<dbReference type="SUPFAM" id="SSF53335">
    <property type="entry name" value="S-adenosyl-L-methionine-dependent methyltransferases"/>
    <property type="match status" value="1"/>
</dbReference>
<evidence type="ECO:0000256" key="5">
    <source>
        <dbReference type="ARBA" id="ARBA00047942"/>
    </source>
</evidence>
<dbReference type="InterPro" id="IPR029063">
    <property type="entry name" value="SAM-dependent_MTases_sf"/>
</dbReference>
<dbReference type="PANTHER" id="PTHR33841:SF1">
    <property type="entry name" value="DNA METHYLTRANSFERASE A"/>
    <property type="match status" value="1"/>
</dbReference>
<feature type="domain" description="Type ISP restriction-modification enzyme LLaBIII C-terminal specificity" evidence="7">
    <location>
        <begin position="699"/>
        <end position="1043"/>
    </location>
</feature>
<gene>
    <name evidence="8" type="ORF">CPA45_05225</name>
</gene>
<dbReference type="EC" id="2.1.1.72" evidence="1"/>
<reference evidence="9" key="1">
    <citation type="submission" date="2017-09" db="EMBL/GenBank/DDBJ databases">
        <authorList>
            <person name="Cho G.-S."/>
            <person name="Oguntoyinbo F.A."/>
            <person name="Cnockaert M."/>
            <person name="Kabisch J."/>
            <person name="Neve H."/>
            <person name="Bockelmann W."/>
            <person name="Wenning M."/>
            <person name="Franz C.M."/>
            <person name="Vandamme P."/>
        </authorList>
    </citation>
    <scope>NUCLEOTIDE SEQUENCE [LARGE SCALE GENOMIC DNA]</scope>
    <source>
        <strain evidence="9">MBT G8648</strain>
    </source>
</reference>
<evidence type="ECO:0000256" key="4">
    <source>
        <dbReference type="ARBA" id="ARBA00022691"/>
    </source>
</evidence>
<dbReference type="InterPro" id="IPR041635">
    <property type="entry name" value="Type_ISP_LLaBIII_C"/>
</dbReference>
<evidence type="ECO:0000256" key="3">
    <source>
        <dbReference type="ARBA" id="ARBA00022679"/>
    </source>
</evidence>
<dbReference type="EMBL" id="NWUX01000002">
    <property type="protein sequence ID" value="PCF97104.1"/>
    <property type="molecule type" value="Genomic_DNA"/>
</dbReference>
<dbReference type="PANTHER" id="PTHR33841">
    <property type="entry name" value="DNA METHYLTRANSFERASE YEEA-RELATED"/>
    <property type="match status" value="1"/>
</dbReference>
<evidence type="ECO:0000259" key="6">
    <source>
        <dbReference type="Pfam" id="PF07669"/>
    </source>
</evidence>
<comment type="caution">
    <text evidence="8">The sequence shown here is derived from an EMBL/GenBank/DDBJ whole genome shotgun (WGS) entry which is preliminary data.</text>
</comment>
<keyword evidence="9" id="KW-1185">Reference proteome</keyword>
<dbReference type="GO" id="GO:0032259">
    <property type="term" value="P:methylation"/>
    <property type="evidence" value="ECO:0007669"/>
    <property type="project" value="UniProtKB-KW"/>
</dbReference>
<dbReference type="GO" id="GO:0009007">
    <property type="term" value="F:site-specific DNA-methyltransferase (adenine-specific) activity"/>
    <property type="evidence" value="ECO:0007669"/>
    <property type="project" value="UniProtKB-EC"/>
</dbReference>
<dbReference type="Pfam" id="PF18135">
    <property type="entry name" value="Type_ISP_C"/>
    <property type="match status" value="1"/>
</dbReference>
<dbReference type="InterPro" id="IPR011639">
    <property type="entry name" value="MethylTrfase_TaqI-like_dom"/>
</dbReference>
<dbReference type="PRINTS" id="PR00507">
    <property type="entry name" value="N12N6MTFRASE"/>
</dbReference>
<evidence type="ECO:0000256" key="2">
    <source>
        <dbReference type="ARBA" id="ARBA00022603"/>
    </source>
</evidence>
<dbReference type="InterPro" id="IPR050953">
    <property type="entry name" value="N4_N6_ade-DNA_methylase"/>
</dbReference>
<protein>
    <recommendedName>
        <fullName evidence="1">site-specific DNA-methyltransferase (adenine-specific)</fullName>
        <ecNumber evidence="1">2.1.1.72</ecNumber>
    </recommendedName>
</protein>
<organism evidence="8 9">
    <name type="scientific">Vreelandella nigrificans</name>
    <dbReference type="NCBI Taxonomy" id="2042704"/>
    <lineage>
        <taxon>Bacteria</taxon>
        <taxon>Pseudomonadati</taxon>
        <taxon>Pseudomonadota</taxon>
        <taxon>Gammaproteobacteria</taxon>
        <taxon>Oceanospirillales</taxon>
        <taxon>Halomonadaceae</taxon>
        <taxon>Vreelandella</taxon>
    </lineage>
</organism>
<dbReference type="Gene3D" id="3.40.50.150">
    <property type="entry name" value="Vaccinia Virus protein VP39"/>
    <property type="match status" value="1"/>
</dbReference>
<evidence type="ECO:0000313" key="9">
    <source>
        <dbReference type="Proteomes" id="UP000218677"/>
    </source>
</evidence>
<keyword evidence="2 8" id="KW-0489">Methyltransferase</keyword>
<dbReference type="Pfam" id="PF07669">
    <property type="entry name" value="Eco57I"/>
    <property type="match status" value="1"/>
</dbReference>
<comment type="catalytic activity">
    <reaction evidence="5">
        <text>a 2'-deoxyadenosine in DNA + S-adenosyl-L-methionine = an N(6)-methyl-2'-deoxyadenosine in DNA + S-adenosyl-L-homocysteine + H(+)</text>
        <dbReference type="Rhea" id="RHEA:15197"/>
        <dbReference type="Rhea" id="RHEA-COMP:12418"/>
        <dbReference type="Rhea" id="RHEA-COMP:12419"/>
        <dbReference type="ChEBI" id="CHEBI:15378"/>
        <dbReference type="ChEBI" id="CHEBI:57856"/>
        <dbReference type="ChEBI" id="CHEBI:59789"/>
        <dbReference type="ChEBI" id="CHEBI:90615"/>
        <dbReference type="ChEBI" id="CHEBI:90616"/>
        <dbReference type="EC" id="2.1.1.72"/>
    </reaction>
</comment>
<proteinExistence type="predicted"/>
<evidence type="ECO:0000259" key="7">
    <source>
        <dbReference type="Pfam" id="PF18135"/>
    </source>
</evidence>
<accession>A0A2A4HSR6</accession>
<evidence type="ECO:0000256" key="1">
    <source>
        <dbReference type="ARBA" id="ARBA00011900"/>
    </source>
</evidence>
<keyword evidence="3 8" id="KW-0808">Transferase</keyword>
<dbReference type="GO" id="GO:0006304">
    <property type="term" value="P:DNA modification"/>
    <property type="evidence" value="ECO:0007669"/>
    <property type="project" value="InterPro"/>
</dbReference>
<dbReference type="Proteomes" id="UP000218677">
    <property type="component" value="Unassembled WGS sequence"/>
</dbReference>
<dbReference type="OrthoDB" id="9804086at2"/>
<sequence length="1061" mass="122409">MDTKQYLEAVNQHYKSGYASEHTYRGDLASLLQALAPDINVTNEPSNATDCGNPDYVLTRKKIPIGFIEAKDIGKNLDSKHYYNQFKRYRDALDNLIITDYLNFRFYIRGELVREIRIGEAKGKVIRACSENFSEFENSIKEFCTYVTQTIKSPRTLAKMMAAKARLLENILENAITSDEDNEENTALKSQYEVFKKILIHDLTPKGFADIYSQTLAYGMFAARLHDTTLESFSRQEAAELIPKSNPFLRKLFSHIAGVDIDDRIITTVDNLASVFRATNVEQLLKNFGSRTQTNDPIIHFYETFLAEYDPNLRKVRGVWYTPAPAVSFIVKGVDHFLKTRFGLGEGLSDTEKTTVKLRTDKPDRRTKSGYVELEKEIHKVQILDPATGTGTFLAEVVKHIYNKKFKSIQGAWNGYVENELIPRMNGFELLMASYAMAHLKLDLLLSETGYVPSGNKRFNIFLTNSLEEYHPDTGTLFSSWLSAEANEANNIKRDTPVMVVIGNPPYSGISQNNGKWISNLIENYKYVDGKHFGERKHWLNDDYVKFIRLGQYLINKNEEGILAYINNHSFIDNPTFRGMRQSLLNDFDEIWIVDLNGDTKKAKLIADGIDTDENVFDIQQGVSINFFIKTSKSKSKHQAKVYYSSYWGTREEKYNLLENNAIKDINFEEVYPKSPNYFFSPRDHKEESQYENFLSVKELFSTCTMGFASAQDRLTVAFDKNELWDTVQSFHDLGEEDIKSKYKIKKESRDWKVATAKKDIIEHYGKEYIQKVSYRPFDTRFTYYTGTSRGFFASPQRKVMYHLGRDDNLAFCTCRMNRDHSATYWVAGDIISKSIISSLDNGYVFPLYLYPDEGGDIDEKRVPNFNKEEVKKITEKIGLPFSPENNKGNDQWCPFDLLDYIYAVLHSRKYLETYKEFLKTDFPRVPYPTSKDKFWEVAELGKALRECHLMVNSGAWEVFITFPKSGSNMVINKITKKDFEVINEDSELGRVWINDSQCFDNIPIHLWNMSVGGYQPAQKWLKDRSGRKLGFSDIMHYQKILSGLEITQGLTDKIDLIINK</sequence>
<dbReference type="RefSeq" id="WP_096650549.1">
    <property type="nucleotide sequence ID" value="NZ_NWUX01000002.1"/>
</dbReference>
<evidence type="ECO:0000313" key="8">
    <source>
        <dbReference type="EMBL" id="PCF97104.1"/>
    </source>
</evidence>
<feature type="domain" description="Type II methyltransferase M.TaqI-like" evidence="6">
    <location>
        <begin position="494"/>
        <end position="598"/>
    </location>
</feature>
<name>A0A2A4HSR6_9GAMM</name>